<name>A0ABW3MK37_9PSEU</name>
<evidence type="ECO:0000313" key="2">
    <source>
        <dbReference type="EMBL" id="MFD1051006.1"/>
    </source>
</evidence>
<accession>A0ABW3MK37</accession>
<keyword evidence="3" id="KW-1185">Reference proteome</keyword>
<proteinExistence type="predicted"/>
<evidence type="ECO:0000313" key="3">
    <source>
        <dbReference type="Proteomes" id="UP001597045"/>
    </source>
</evidence>
<gene>
    <name evidence="2" type="ORF">ACFQ1S_38490</name>
</gene>
<comment type="caution">
    <text evidence="2">The sequence shown here is derived from an EMBL/GenBank/DDBJ whole genome shotgun (WGS) entry which is preliminary data.</text>
</comment>
<feature type="region of interest" description="Disordered" evidence="1">
    <location>
        <begin position="147"/>
        <end position="168"/>
    </location>
</feature>
<sequence length="180" mass="20169">KYAFDANTGNGKVADGQVAATQSSDAFFVWLSLPPSTFWVNLNPTEPDRIVDARLGTTDVGRILLEADFRMKKVVGRLLHPDSDTGKQFWAAGDMTTQNCVDMRQWIVPKPASVYEDDGGLYIVDAPLEVKMETQYLTERGQFVPRHQDLRPLDGAPDLRAQAGQERPDLRLRRLQVPGR</sequence>
<reference evidence="3" key="1">
    <citation type="journal article" date="2019" name="Int. J. Syst. Evol. Microbiol.">
        <title>The Global Catalogue of Microorganisms (GCM) 10K type strain sequencing project: providing services to taxonomists for standard genome sequencing and annotation.</title>
        <authorList>
            <consortium name="The Broad Institute Genomics Platform"/>
            <consortium name="The Broad Institute Genome Sequencing Center for Infectious Disease"/>
            <person name="Wu L."/>
            <person name="Ma J."/>
        </authorList>
    </citation>
    <scope>NUCLEOTIDE SEQUENCE [LARGE SCALE GENOMIC DNA]</scope>
    <source>
        <strain evidence="3">JCM 31486</strain>
    </source>
</reference>
<dbReference type="EMBL" id="JBHTIS010003259">
    <property type="protein sequence ID" value="MFD1051006.1"/>
    <property type="molecule type" value="Genomic_DNA"/>
</dbReference>
<protein>
    <submittedName>
        <fullName evidence="2">Uncharacterized protein</fullName>
    </submittedName>
</protein>
<dbReference type="Proteomes" id="UP001597045">
    <property type="component" value="Unassembled WGS sequence"/>
</dbReference>
<organism evidence="2 3">
    <name type="scientific">Kibdelosporangium lantanae</name>
    <dbReference type="NCBI Taxonomy" id="1497396"/>
    <lineage>
        <taxon>Bacteria</taxon>
        <taxon>Bacillati</taxon>
        <taxon>Actinomycetota</taxon>
        <taxon>Actinomycetes</taxon>
        <taxon>Pseudonocardiales</taxon>
        <taxon>Pseudonocardiaceae</taxon>
        <taxon>Kibdelosporangium</taxon>
    </lineage>
</organism>
<feature type="non-terminal residue" evidence="2">
    <location>
        <position position="1"/>
    </location>
</feature>
<evidence type="ECO:0000256" key="1">
    <source>
        <dbReference type="SAM" id="MobiDB-lite"/>
    </source>
</evidence>